<evidence type="ECO:0000256" key="3">
    <source>
        <dbReference type="ARBA" id="ARBA00022692"/>
    </source>
</evidence>
<reference evidence="9" key="1">
    <citation type="submission" date="2021-01" db="EMBL/GenBank/DDBJ databases">
        <authorList>
            <person name="Corre E."/>
            <person name="Pelletier E."/>
            <person name="Niang G."/>
            <person name="Scheremetjew M."/>
            <person name="Finn R."/>
            <person name="Kale V."/>
            <person name="Holt S."/>
            <person name="Cochrane G."/>
            <person name="Meng A."/>
            <person name="Brown T."/>
            <person name="Cohen L."/>
        </authorList>
    </citation>
    <scope>NUCLEOTIDE SEQUENCE</scope>
    <source>
        <strain evidence="9">CCMP645</strain>
    </source>
</reference>
<keyword evidence="5" id="KW-0406">Ion transport</keyword>
<dbReference type="GO" id="GO:0012505">
    <property type="term" value="C:endomembrane system"/>
    <property type="evidence" value="ECO:0007669"/>
    <property type="project" value="UniProtKB-SubCell"/>
</dbReference>
<evidence type="ECO:0000256" key="5">
    <source>
        <dbReference type="ARBA" id="ARBA00023065"/>
    </source>
</evidence>
<feature type="transmembrane region" description="Helical" evidence="7">
    <location>
        <begin position="69"/>
        <end position="88"/>
    </location>
</feature>
<evidence type="ECO:0000313" key="9">
    <source>
        <dbReference type="EMBL" id="CAE0779241.1"/>
    </source>
</evidence>
<proteinExistence type="predicted"/>
<dbReference type="PANTHER" id="PTHR31503">
    <property type="entry name" value="VACUOLAR CALCIUM ION TRANSPORTER"/>
    <property type="match status" value="1"/>
</dbReference>
<dbReference type="GO" id="GO:0015369">
    <property type="term" value="F:calcium:proton antiporter activity"/>
    <property type="evidence" value="ECO:0007669"/>
    <property type="project" value="TreeGrafter"/>
</dbReference>
<dbReference type="InterPro" id="IPR004837">
    <property type="entry name" value="NaCa_Exmemb"/>
</dbReference>
<organism evidence="9">
    <name type="scientific">Chrysotila carterae</name>
    <name type="common">Marine alga</name>
    <name type="synonym">Syracosphaera carterae</name>
    <dbReference type="NCBI Taxonomy" id="13221"/>
    <lineage>
        <taxon>Eukaryota</taxon>
        <taxon>Haptista</taxon>
        <taxon>Haptophyta</taxon>
        <taxon>Prymnesiophyceae</taxon>
        <taxon>Isochrysidales</taxon>
        <taxon>Isochrysidaceae</taxon>
        <taxon>Chrysotila</taxon>
    </lineage>
</organism>
<dbReference type="InterPro" id="IPR004713">
    <property type="entry name" value="CaH_exchang"/>
</dbReference>
<dbReference type="Pfam" id="PF01699">
    <property type="entry name" value="Na_Ca_ex"/>
    <property type="match status" value="1"/>
</dbReference>
<dbReference type="GO" id="GO:0006874">
    <property type="term" value="P:intracellular calcium ion homeostasis"/>
    <property type="evidence" value="ECO:0007669"/>
    <property type="project" value="TreeGrafter"/>
</dbReference>
<gene>
    <name evidence="9" type="ORF">PCAR00345_LOCUS31880</name>
</gene>
<evidence type="ECO:0000256" key="2">
    <source>
        <dbReference type="ARBA" id="ARBA00022448"/>
    </source>
</evidence>
<feature type="transmembrane region" description="Helical" evidence="7">
    <location>
        <begin position="165"/>
        <end position="188"/>
    </location>
</feature>
<comment type="subcellular location">
    <subcellularLocation>
        <location evidence="1">Endomembrane system</location>
        <topology evidence="1">Multi-pass membrane protein</topology>
    </subcellularLocation>
</comment>
<feature type="domain" description="Sodium/calcium exchanger membrane region" evidence="8">
    <location>
        <begin position="72"/>
        <end position="211"/>
    </location>
</feature>
<dbReference type="GO" id="GO:0016020">
    <property type="term" value="C:membrane"/>
    <property type="evidence" value="ECO:0007669"/>
    <property type="project" value="InterPro"/>
</dbReference>
<name>A0A7S4BWE1_CHRCT</name>
<keyword evidence="6 7" id="KW-0472">Membrane</keyword>
<evidence type="ECO:0000256" key="7">
    <source>
        <dbReference type="SAM" id="Phobius"/>
    </source>
</evidence>
<keyword evidence="4 7" id="KW-1133">Transmembrane helix</keyword>
<dbReference type="EMBL" id="HBIZ01049821">
    <property type="protein sequence ID" value="CAE0779241.1"/>
    <property type="molecule type" value="Transcribed_RNA"/>
</dbReference>
<evidence type="ECO:0000256" key="4">
    <source>
        <dbReference type="ARBA" id="ARBA00022989"/>
    </source>
</evidence>
<sequence length="220" mass="23706">MSVCARASQGAMLNYVLHKVAQPAEDEEVEVAEYAEESASAAPDDDEELPEVAAFSTPEEYQSHIKRRAFRLMALGTALILLFSDPMVDVMSNVGERVGVPSFYVAFVLAPLASNASELIASLNYAAKKTKKTITISLAALEGAACMNNTFCLAIFMGLVFFKRLAWKFCAETLAILFIELAIALIAAQPTQRTWTAFVAIALFPVSICLVAGLEAVGLD</sequence>
<evidence type="ECO:0000256" key="6">
    <source>
        <dbReference type="ARBA" id="ARBA00023136"/>
    </source>
</evidence>
<evidence type="ECO:0000256" key="1">
    <source>
        <dbReference type="ARBA" id="ARBA00004127"/>
    </source>
</evidence>
<feature type="transmembrane region" description="Helical" evidence="7">
    <location>
        <begin position="138"/>
        <end position="159"/>
    </location>
</feature>
<keyword evidence="2" id="KW-0813">Transport</keyword>
<feature type="transmembrane region" description="Helical" evidence="7">
    <location>
        <begin position="195"/>
        <end position="214"/>
    </location>
</feature>
<protein>
    <recommendedName>
        <fullName evidence="8">Sodium/calcium exchanger membrane region domain-containing protein</fullName>
    </recommendedName>
</protein>
<dbReference type="PANTHER" id="PTHR31503:SF36">
    <property type="entry name" value="SODIUM_CALCIUM EXCHANGER MEMBRANE REGION DOMAIN-CONTAINING PROTEIN"/>
    <property type="match status" value="1"/>
</dbReference>
<accession>A0A7S4BWE1</accession>
<dbReference type="AlphaFoldDB" id="A0A7S4BWE1"/>
<keyword evidence="3 7" id="KW-0812">Transmembrane</keyword>
<evidence type="ECO:0000259" key="8">
    <source>
        <dbReference type="Pfam" id="PF01699"/>
    </source>
</evidence>
<feature type="transmembrane region" description="Helical" evidence="7">
    <location>
        <begin position="103"/>
        <end position="126"/>
    </location>
</feature>